<evidence type="ECO:0000256" key="8">
    <source>
        <dbReference type="ARBA" id="ARBA00023077"/>
    </source>
</evidence>
<evidence type="ECO:0000256" key="2">
    <source>
        <dbReference type="ARBA" id="ARBA00022448"/>
    </source>
</evidence>
<evidence type="ECO:0000256" key="5">
    <source>
        <dbReference type="ARBA" id="ARBA00022692"/>
    </source>
</evidence>
<keyword evidence="10 11" id="KW-0998">Cell outer membrane</keyword>
<dbReference type="PANTHER" id="PTHR32552:SF81">
    <property type="entry name" value="TONB-DEPENDENT OUTER MEMBRANE RECEPTOR"/>
    <property type="match status" value="1"/>
</dbReference>
<keyword evidence="8 12" id="KW-0798">TonB box</keyword>
<dbReference type="InterPro" id="IPR012910">
    <property type="entry name" value="Plug_dom"/>
</dbReference>
<dbReference type="Pfam" id="PF00593">
    <property type="entry name" value="TonB_dep_Rec_b-barrel"/>
    <property type="match status" value="1"/>
</dbReference>
<dbReference type="GO" id="GO:0009279">
    <property type="term" value="C:cell outer membrane"/>
    <property type="evidence" value="ECO:0007669"/>
    <property type="project" value="UniProtKB-SubCell"/>
</dbReference>
<keyword evidence="13" id="KW-0732">Signal</keyword>
<dbReference type="InterPro" id="IPR000531">
    <property type="entry name" value="Beta-barrel_TonB"/>
</dbReference>
<comment type="similarity">
    <text evidence="11 12">Belongs to the TonB-dependent receptor family.</text>
</comment>
<keyword evidence="3 11" id="KW-1134">Transmembrane beta strand</keyword>
<protein>
    <submittedName>
        <fullName evidence="16">TonB-dependent receptor</fullName>
    </submittedName>
</protein>
<dbReference type="InterPro" id="IPR039426">
    <property type="entry name" value="TonB-dep_rcpt-like"/>
</dbReference>
<evidence type="ECO:0000313" key="17">
    <source>
        <dbReference type="Proteomes" id="UP000583556"/>
    </source>
</evidence>
<gene>
    <name evidence="16" type="ORF">HHL27_09425</name>
</gene>
<comment type="subcellular location">
    <subcellularLocation>
        <location evidence="1 11">Cell outer membrane</location>
        <topology evidence="1 11">Multi-pass membrane protein</topology>
    </subcellularLocation>
</comment>
<evidence type="ECO:0000259" key="15">
    <source>
        <dbReference type="Pfam" id="PF07715"/>
    </source>
</evidence>
<dbReference type="Pfam" id="PF07715">
    <property type="entry name" value="Plug"/>
    <property type="match status" value="1"/>
</dbReference>
<sequence length="738" mass="78813">MNKTLSRALLLASVLSPLPALAQEATDAADEGVIVVTAQRREQSLLDVPIAISAVGGDSLASKGITNSANLQSAVPNLQISSPYGSTQPNFSLRGISVANEYNSNQASPVGVYLDDVYLANRTAHGMGLFDLDRVEVLRGPQGTLFGRNTTGGAINFITRTPSLSGNEGYGEVGYGRFNTWTAQAALETTVVEDHVGLRLAGNLVNGDGQMKNVAPGARDPYAQDTLQGRAMLRIKPGDGALDIKLKAYGGRDRGTGTAVHGFLPSRAGLGFFETNENRIGRANTDAWGVSANIAYEISDKLTFTSITSRDGGKQDLDQAADGSPLDILQIRWKSDYDQFSEEARFNYSGNGLSLVAGAFYGWDRVVTDNRFAIGSALAPGVDGGFFQHYNQRRSSTALFAQGDVELARSLTLTLGARYTWDRATYKDGYAYLYAGGFDGPDTPLATTVPCATPPGTCPYDPAARFNLKGQNNALTGRVALSYKTDGGALVYASYNRGYRSGAFNGGGYTSSVGITYINPEKVNAFELGAKGRIAGMLTLSGAAFYYDYKNQQVQDTRPGPVSFLVNAPKSEVYGGEIEASAKVSPMLSLNASLGYLHARYKQLTLQNTVLDGNRLPFAPTWTIQAGADITPYDGSAGKLTISPSVAYFSKQYFSPFNAVNATGSAQNNAELAQDGYAKVNVTAAFKTGRFTVKGYVNNLFNARTYVYGLDLRGAGFPYNFLVPALPRTFGGSVRVDF</sequence>
<dbReference type="Proteomes" id="UP000583556">
    <property type="component" value="Unassembled WGS sequence"/>
</dbReference>
<dbReference type="PANTHER" id="PTHR32552">
    <property type="entry name" value="FERRICHROME IRON RECEPTOR-RELATED"/>
    <property type="match status" value="1"/>
</dbReference>
<keyword evidence="6" id="KW-0408">Iron</keyword>
<evidence type="ECO:0000256" key="4">
    <source>
        <dbReference type="ARBA" id="ARBA00022496"/>
    </source>
</evidence>
<evidence type="ECO:0000256" key="10">
    <source>
        <dbReference type="ARBA" id="ARBA00023237"/>
    </source>
</evidence>
<dbReference type="InterPro" id="IPR036942">
    <property type="entry name" value="Beta-barrel_TonB_sf"/>
</dbReference>
<dbReference type="SUPFAM" id="SSF56935">
    <property type="entry name" value="Porins"/>
    <property type="match status" value="1"/>
</dbReference>
<dbReference type="GO" id="GO:0006826">
    <property type="term" value="P:iron ion transport"/>
    <property type="evidence" value="ECO:0007669"/>
    <property type="project" value="UniProtKB-KW"/>
</dbReference>
<feature type="chain" id="PRO_5031280644" evidence="13">
    <location>
        <begin position="23"/>
        <end position="738"/>
    </location>
</feature>
<feature type="domain" description="TonB-dependent receptor-like beta-barrel" evidence="14">
    <location>
        <begin position="257"/>
        <end position="700"/>
    </location>
</feature>
<dbReference type="EMBL" id="JABBGM010000003">
    <property type="protein sequence ID" value="NML93887.1"/>
    <property type="molecule type" value="Genomic_DNA"/>
</dbReference>
<keyword evidence="5 11" id="KW-0812">Transmembrane</keyword>
<keyword evidence="16" id="KW-0675">Receptor</keyword>
<evidence type="ECO:0000256" key="1">
    <source>
        <dbReference type="ARBA" id="ARBA00004571"/>
    </source>
</evidence>
<evidence type="ECO:0000256" key="6">
    <source>
        <dbReference type="ARBA" id="ARBA00023004"/>
    </source>
</evidence>
<dbReference type="AlphaFoldDB" id="A0A7Y0BNX5"/>
<feature type="signal peptide" evidence="13">
    <location>
        <begin position="1"/>
        <end position="22"/>
    </location>
</feature>
<evidence type="ECO:0000256" key="3">
    <source>
        <dbReference type="ARBA" id="ARBA00022452"/>
    </source>
</evidence>
<comment type="caution">
    <text evidence="16">The sequence shown here is derived from an EMBL/GenBank/DDBJ whole genome shotgun (WGS) entry which is preliminary data.</text>
</comment>
<evidence type="ECO:0000256" key="12">
    <source>
        <dbReference type="RuleBase" id="RU003357"/>
    </source>
</evidence>
<reference evidence="16 17" key="1">
    <citation type="submission" date="2020-04" db="EMBL/GenBank/DDBJ databases">
        <title>Novosphingobium sp. TW-4 isolated from soil.</title>
        <authorList>
            <person name="Dahal R.H."/>
            <person name="Chaudhary D.K."/>
        </authorList>
    </citation>
    <scope>NUCLEOTIDE SEQUENCE [LARGE SCALE GENOMIC DNA]</scope>
    <source>
        <strain evidence="16 17">TW-4</strain>
    </source>
</reference>
<dbReference type="PROSITE" id="PS52016">
    <property type="entry name" value="TONB_DEPENDENT_REC_3"/>
    <property type="match status" value="1"/>
</dbReference>
<evidence type="ECO:0000256" key="11">
    <source>
        <dbReference type="PROSITE-ProRule" id="PRU01360"/>
    </source>
</evidence>
<keyword evidence="7" id="KW-0406">Ion transport</keyword>
<name>A0A7Y0BNX5_9SPHN</name>
<evidence type="ECO:0000256" key="9">
    <source>
        <dbReference type="ARBA" id="ARBA00023136"/>
    </source>
</evidence>
<proteinExistence type="inferred from homology"/>
<evidence type="ECO:0000259" key="14">
    <source>
        <dbReference type="Pfam" id="PF00593"/>
    </source>
</evidence>
<evidence type="ECO:0000256" key="7">
    <source>
        <dbReference type="ARBA" id="ARBA00023065"/>
    </source>
</evidence>
<organism evidence="16 17">
    <name type="scientific">Novosphingobium olei</name>
    <dbReference type="NCBI Taxonomy" id="2728851"/>
    <lineage>
        <taxon>Bacteria</taxon>
        <taxon>Pseudomonadati</taxon>
        <taxon>Pseudomonadota</taxon>
        <taxon>Alphaproteobacteria</taxon>
        <taxon>Sphingomonadales</taxon>
        <taxon>Sphingomonadaceae</taxon>
        <taxon>Novosphingobium</taxon>
    </lineage>
</organism>
<keyword evidence="17" id="KW-1185">Reference proteome</keyword>
<keyword evidence="9 11" id="KW-0472">Membrane</keyword>
<keyword evidence="4" id="KW-0410">Iron transport</keyword>
<accession>A0A7Y0BNX5</accession>
<feature type="domain" description="TonB-dependent receptor plug" evidence="15">
    <location>
        <begin position="45"/>
        <end position="154"/>
    </location>
</feature>
<dbReference type="Gene3D" id="2.40.170.20">
    <property type="entry name" value="TonB-dependent receptor, beta-barrel domain"/>
    <property type="match status" value="1"/>
</dbReference>
<dbReference type="RefSeq" id="WP_169493147.1">
    <property type="nucleotide sequence ID" value="NZ_JABBGM010000003.1"/>
</dbReference>
<evidence type="ECO:0000256" key="13">
    <source>
        <dbReference type="SAM" id="SignalP"/>
    </source>
</evidence>
<evidence type="ECO:0000313" key="16">
    <source>
        <dbReference type="EMBL" id="NML93887.1"/>
    </source>
</evidence>
<keyword evidence="2 11" id="KW-0813">Transport</keyword>
<dbReference type="CDD" id="cd01347">
    <property type="entry name" value="ligand_gated_channel"/>
    <property type="match status" value="1"/>
</dbReference>